<dbReference type="Proteomes" id="UP000001306">
    <property type="component" value="Chromosome"/>
</dbReference>
<dbReference type="PANTHER" id="PTHR30121">
    <property type="entry name" value="UNCHARACTERIZED PROTEIN YJGR-RELATED"/>
    <property type="match status" value="1"/>
</dbReference>
<dbReference type="Gene3D" id="1.10.8.730">
    <property type="match status" value="1"/>
</dbReference>
<dbReference type="STRING" id="281090.Lxx07680"/>
<dbReference type="EMBL" id="AE016822">
    <property type="protein sequence ID" value="AAT88684.1"/>
    <property type="molecule type" value="Genomic_DNA"/>
</dbReference>
<dbReference type="NCBIfam" id="NF045971">
    <property type="entry name" value="conju_CD1110"/>
    <property type="match status" value="1"/>
</dbReference>
<sequence>MSTPTHSAAPDSSAILPDGQAAAAAPSNGRKRGRGERLRSTKKAALPVPGERRGRSGRTGADSSAAGGVFRSAPKATRDVLGYKTMLPGGIAWLGADEWSMTMRISDINYVAASEAHQESIIDRWARFINGFSAGTRIQETVTNRVLADADVAEMVQKRLQSDPYDTYRDDFNRIVRDKLAYASGNTVTEKYVTVTVQEPDVEKAEATLTRIAHEIEASLQSMDECQAVRLNRTERLEALARVLRPHELFGFTEHGFAGTRRQATADYAAPWGIEVLDKAGPLQFHNGTADTFHQVLWVRDYPVWLSDRLITELTEIKCDLTVSLHLEPYDQVEGMSLVERQIAELEMQTITERKKARKQGIGEDMIPRKLVDALEEGRQLRQELSTSNQKMFSTVMVIGVSADRRATLDQNVKRAMTVIRKQSVKAEILKWMQLGGLTTELPIGRRAIPMRRTLTTASAAILVPFTTQELLVPGGIWYGVNAQSSNAVVADRTATVNGNGFLLGTSGSGKSQFGKNEITQIILDRPEDDVIIIDPEREYEPCVQAFNGATARIHAGSPHSVNPMDIELDIAVSDGDPILAKSNFVLAALDHLIGRASGLTAAQRSVADRVTVGLYRKYAAERGAMPTFVELREGLLATGDPIGHQLAASLEIYTVGSLGGFAQRTNVDLNSRVVSWDISQLGSELKSFGMMVVLDQIWSRVARNRAAGRRTWLYIDEFHLLLVDRFISEYFRALWARARKWGLIATGITQNIEAVLAHEDARLMLAKSDFLALLSQNPVDAETLVDLLRFSAEQRRRFTNVLPGQGLLRSGGRVIPFDGRIPEDALLYRLFSTKFGEANG</sequence>
<name>Q6AG11_LEIXX</name>
<dbReference type="KEGG" id="lxx:Lxx07680"/>
<feature type="region of interest" description="Disordered" evidence="1">
    <location>
        <begin position="1"/>
        <end position="69"/>
    </location>
</feature>
<protein>
    <submittedName>
        <fullName evidence="2">Transfer complex protein</fullName>
    </submittedName>
</protein>
<dbReference type="InterPro" id="IPR027417">
    <property type="entry name" value="P-loop_NTPase"/>
</dbReference>
<reference evidence="2 3" key="1">
    <citation type="journal article" date="2004" name="Mol. Plant Microbe Interact.">
        <title>The genome sequence of the Gram-positive sugarcane pathogen Leifsonia xyli subsp. xyli.</title>
        <authorList>
            <person name="Monteiro-Vitorello C.B."/>
            <person name="Camargo L.E.A."/>
            <person name="Van Sluys M.A."/>
            <person name="Kitajima J.P."/>
            <person name="Truffi D."/>
            <person name="do Amaral A.M."/>
            <person name="Harakava R."/>
            <person name="de Oliveira J.C.F."/>
            <person name="Wood D."/>
            <person name="de Oliveira M.C."/>
            <person name="Miyaki C.Y."/>
            <person name="Takita M.A."/>
            <person name="da Silva A.C.R."/>
            <person name="Furlan L.R."/>
            <person name="Carraro D.M."/>
            <person name="Camarotte G."/>
            <person name="Almeida N.F. Jr."/>
            <person name="Carrer H."/>
            <person name="Coutinho L.L."/>
            <person name="El-Dorry H.A."/>
            <person name="Ferro M.I.T."/>
            <person name="Gagliardi P.R."/>
            <person name="Giglioti E."/>
            <person name="Goldman M.H.S."/>
            <person name="Goldman G.H."/>
            <person name="Kimura E.T."/>
            <person name="Ferro E.S."/>
            <person name="Kuramae E.E."/>
            <person name="Lemos E.G.M."/>
            <person name="Lemos M.V.F."/>
            <person name="Mauro S.M.Z."/>
            <person name="Machado M.A."/>
            <person name="Marino C.L."/>
            <person name="Menck C.F."/>
            <person name="Nunes L.R."/>
            <person name="Oliveira R.C."/>
            <person name="Pereira G.G."/>
            <person name="Siqueira W."/>
            <person name="de Souza A.A."/>
            <person name="Tsai S.M."/>
            <person name="Zanca A.S."/>
            <person name="Simpson A.J.G."/>
            <person name="Brumbley S.M."/>
            <person name="Setubal J.C."/>
        </authorList>
    </citation>
    <scope>NUCLEOTIDE SEQUENCE [LARGE SCALE GENOMIC DNA]</scope>
    <source>
        <strain evidence="2 3">CTCB07</strain>
    </source>
</reference>
<dbReference type="PANTHER" id="PTHR30121:SF6">
    <property type="entry name" value="SLR6007 PROTEIN"/>
    <property type="match status" value="1"/>
</dbReference>
<dbReference type="InterPro" id="IPR051162">
    <property type="entry name" value="T4SS_component"/>
</dbReference>
<proteinExistence type="predicted"/>
<dbReference type="HOGENOM" id="CLU_009097_2_0_11"/>
<gene>
    <name evidence="2" type="primary">trsE</name>
    <name evidence="2" type="ordered locus">Lxx07680</name>
</gene>
<organism evidence="2 3">
    <name type="scientific">Leifsonia xyli subsp. xyli (strain CTCB07)</name>
    <dbReference type="NCBI Taxonomy" id="281090"/>
    <lineage>
        <taxon>Bacteria</taxon>
        <taxon>Bacillati</taxon>
        <taxon>Actinomycetota</taxon>
        <taxon>Actinomycetes</taxon>
        <taxon>Micrococcales</taxon>
        <taxon>Microbacteriaceae</taxon>
        <taxon>Leifsonia</taxon>
    </lineage>
</organism>
<dbReference type="AlphaFoldDB" id="Q6AG11"/>
<dbReference type="SUPFAM" id="SSF52540">
    <property type="entry name" value="P-loop containing nucleoside triphosphate hydrolases"/>
    <property type="match status" value="1"/>
</dbReference>
<accession>Q6AG11</accession>
<dbReference type="RefSeq" id="WP_011185683.1">
    <property type="nucleotide sequence ID" value="NC_006087.1"/>
</dbReference>
<dbReference type="eggNOG" id="COG3451">
    <property type="taxonomic scope" value="Bacteria"/>
</dbReference>
<evidence type="ECO:0000313" key="2">
    <source>
        <dbReference type="EMBL" id="AAT88684.1"/>
    </source>
</evidence>
<dbReference type="CDD" id="cd01127">
    <property type="entry name" value="TrwB_TraG_TraD_VirD4"/>
    <property type="match status" value="1"/>
</dbReference>
<dbReference type="Gene3D" id="3.40.50.300">
    <property type="entry name" value="P-loop containing nucleotide triphosphate hydrolases"/>
    <property type="match status" value="1"/>
</dbReference>
<evidence type="ECO:0000313" key="3">
    <source>
        <dbReference type="Proteomes" id="UP000001306"/>
    </source>
</evidence>
<keyword evidence="3" id="KW-1185">Reference proteome</keyword>
<evidence type="ECO:0000256" key="1">
    <source>
        <dbReference type="SAM" id="MobiDB-lite"/>
    </source>
</evidence>